<dbReference type="GO" id="GO:0016020">
    <property type="term" value="C:membrane"/>
    <property type="evidence" value="ECO:0007669"/>
    <property type="project" value="InterPro"/>
</dbReference>
<keyword evidence="2" id="KW-1133">Transmembrane helix</keyword>
<dbReference type="PROSITE" id="PS50113">
    <property type="entry name" value="PAC"/>
    <property type="match status" value="1"/>
</dbReference>
<dbReference type="Pfam" id="PF08447">
    <property type="entry name" value="PAS_3"/>
    <property type="match status" value="1"/>
</dbReference>
<keyword evidence="2" id="KW-0812">Transmembrane</keyword>
<keyword evidence="7" id="KW-1185">Reference proteome</keyword>
<comment type="caution">
    <text evidence="6">The sequence shown here is derived from an EMBL/GenBank/DDBJ whole genome shotgun (WGS) entry which is preliminary data.</text>
</comment>
<reference evidence="6" key="1">
    <citation type="submission" date="2021-09" db="EMBL/GenBank/DDBJ databases">
        <title>Fulvivirga sp. isolated from coastal sediment.</title>
        <authorList>
            <person name="Yu H."/>
        </authorList>
    </citation>
    <scope>NUCLEOTIDE SEQUENCE</scope>
    <source>
        <strain evidence="6">1062</strain>
    </source>
</reference>
<protein>
    <submittedName>
        <fullName evidence="6">GAF domain-containing protein</fullName>
    </submittedName>
</protein>
<dbReference type="Gene3D" id="6.10.340.10">
    <property type="match status" value="1"/>
</dbReference>
<proteinExistence type="predicted"/>
<dbReference type="InterPro" id="IPR000700">
    <property type="entry name" value="PAS-assoc_C"/>
</dbReference>
<dbReference type="GO" id="GO:0007165">
    <property type="term" value="P:signal transduction"/>
    <property type="evidence" value="ECO:0007669"/>
    <property type="project" value="InterPro"/>
</dbReference>
<evidence type="ECO:0000256" key="2">
    <source>
        <dbReference type="SAM" id="Phobius"/>
    </source>
</evidence>
<dbReference type="InterPro" id="IPR000014">
    <property type="entry name" value="PAS"/>
</dbReference>
<feature type="region of interest" description="Disordered" evidence="1">
    <location>
        <begin position="486"/>
        <end position="524"/>
    </location>
</feature>
<dbReference type="EMBL" id="JAIXNE010000007">
    <property type="protein sequence ID" value="MCA6078877.1"/>
    <property type="molecule type" value="Genomic_DNA"/>
</dbReference>
<dbReference type="Pfam" id="PF13185">
    <property type="entry name" value="GAF_2"/>
    <property type="match status" value="1"/>
</dbReference>
<dbReference type="InterPro" id="IPR013655">
    <property type="entry name" value="PAS_fold_3"/>
</dbReference>
<dbReference type="InterPro" id="IPR003660">
    <property type="entry name" value="HAMP_dom"/>
</dbReference>
<dbReference type="PANTHER" id="PTHR32089:SF112">
    <property type="entry name" value="LYSOZYME-LIKE PROTEIN-RELATED"/>
    <property type="match status" value="1"/>
</dbReference>
<dbReference type="Proteomes" id="UP001139409">
    <property type="component" value="Unassembled WGS sequence"/>
</dbReference>
<feature type="compositionally biased region" description="Basic and acidic residues" evidence="1">
    <location>
        <begin position="495"/>
        <end position="505"/>
    </location>
</feature>
<dbReference type="PROSITE" id="PS50885">
    <property type="entry name" value="HAMP"/>
    <property type="match status" value="1"/>
</dbReference>
<evidence type="ECO:0000259" key="4">
    <source>
        <dbReference type="PROSITE" id="PS50113"/>
    </source>
</evidence>
<keyword evidence="2" id="KW-0472">Membrane</keyword>
<dbReference type="SMART" id="SM00065">
    <property type="entry name" value="GAF"/>
    <property type="match status" value="1"/>
</dbReference>
<dbReference type="SUPFAM" id="SSF55781">
    <property type="entry name" value="GAF domain-like"/>
    <property type="match status" value="1"/>
</dbReference>
<dbReference type="SUPFAM" id="SSF55785">
    <property type="entry name" value="PYP-like sensor domain (PAS domain)"/>
    <property type="match status" value="1"/>
</dbReference>
<dbReference type="SMART" id="SM00304">
    <property type="entry name" value="HAMP"/>
    <property type="match status" value="1"/>
</dbReference>
<dbReference type="CDD" id="cd06225">
    <property type="entry name" value="HAMP"/>
    <property type="match status" value="1"/>
</dbReference>
<dbReference type="Pfam" id="PF00672">
    <property type="entry name" value="HAMP"/>
    <property type="match status" value="1"/>
</dbReference>
<evidence type="ECO:0000259" key="3">
    <source>
        <dbReference type="PROSITE" id="PS50112"/>
    </source>
</evidence>
<dbReference type="PANTHER" id="PTHR32089">
    <property type="entry name" value="METHYL-ACCEPTING CHEMOTAXIS PROTEIN MCPB"/>
    <property type="match status" value="1"/>
</dbReference>
<evidence type="ECO:0000313" key="7">
    <source>
        <dbReference type="Proteomes" id="UP001139409"/>
    </source>
</evidence>
<feature type="domain" description="HAMP" evidence="5">
    <location>
        <begin position="217"/>
        <end position="270"/>
    </location>
</feature>
<evidence type="ECO:0000313" key="6">
    <source>
        <dbReference type="EMBL" id="MCA6078877.1"/>
    </source>
</evidence>
<feature type="domain" description="PAC" evidence="4">
    <location>
        <begin position="594"/>
        <end position="646"/>
    </location>
</feature>
<feature type="transmembrane region" description="Helical" evidence="2">
    <location>
        <begin position="195"/>
        <end position="215"/>
    </location>
</feature>
<name>A0A9X1HYG5_9BACT</name>
<dbReference type="AlphaFoldDB" id="A0A9X1HYG5"/>
<sequence>MKFNIGKKIFLGFLVLIVLFVINASIIFYNAYRIDSAVTLSSEVIRPSKEGISDLILMVTRSKMLVTNWVYLQSNVDDKEALKQLHSREYPELKEELTLLKDQWASDSQKVFLDSAFITFEGLIDTEQEIMGQLVTFEDYEDPLIKLLSEDAIESQVIPMTNQVIGILEEVASRQQDITEASDASMITATSQLRYITVILGAIIVLIGFLSAFVMTRSITTPINYLKELVSKLGRGQLPDAKSRKFNRDEIGEMAEAVNTLIDGLKSTTLFAENIGNGNYDSEFNPLSEHDVLGNALIEMRNNLARVAEEDKKRNWSTEGLARFGEILRKNNNNIKKLADEIIANLVKYLSANQGGLYIIDNKDGGDAVMDLSACYAWDKKKFVSQEILKGEGLVGQVWQEMATIYLTDVPDNYIKITSGLGDSNPTSILIVPLKVNDQIYGVVEIASFNEFTANEIEFVEKIAESIASTISSVKINATTQRLLEESQEMTEQMRSQEEEMRQNMEELQATQEEMQRSQQESEGTMEAVNNSVAFLEMNSDGKILKINQNFLDIMGYRKDDLIGEHHRIFVAKEDKQDEAYKQLFRELANGKKRHGEFQRISKLGEARFLYESYAPVLKSDGSISKILLFAYDLTRFYEKSEKVAQEEGVS</sequence>
<dbReference type="RefSeq" id="WP_225699736.1">
    <property type="nucleotide sequence ID" value="NZ_JAIXNE010000007.1"/>
</dbReference>
<dbReference type="Gene3D" id="3.30.450.20">
    <property type="entry name" value="PAS domain"/>
    <property type="match status" value="1"/>
</dbReference>
<dbReference type="CDD" id="cd00130">
    <property type="entry name" value="PAS"/>
    <property type="match status" value="1"/>
</dbReference>
<dbReference type="InterPro" id="IPR003018">
    <property type="entry name" value="GAF"/>
</dbReference>
<dbReference type="Gene3D" id="3.30.450.40">
    <property type="match status" value="1"/>
</dbReference>
<organism evidence="6 7">
    <name type="scientific">Fulvivirga sedimenti</name>
    <dbReference type="NCBI Taxonomy" id="2879465"/>
    <lineage>
        <taxon>Bacteria</taxon>
        <taxon>Pseudomonadati</taxon>
        <taxon>Bacteroidota</taxon>
        <taxon>Cytophagia</taxon>
        <taxon>Cytophagales</taxon>
        <taxon>Fulvivirgaceae</taxon>
        <taxon>Fulvivirga</taxon>
    </lineage>
</organism>
<accession>A0A9X1HYG5</accession>
<dbReference type="SUPFAM" id="SSF158472">
    <property type="entry name" value="HAMP domain-like"/>
    <property type="match status" value="1"/>
</dbReference>
<dbReference type="InterPro" id="IPR029016">
    <property type="entry name" value="GAF-like_dom_sf"/>
</dbReference>
<dbReference type="NCBIfam" id="TIGR00229">
    <property type="entry name" value="sensory_box"/>
    <property type="match status" value="1"/>
</dbReference>
<dbReference type="PROSITE" id="PS50112">
    <property type="entry name" value="PAS"/>
    <property type="match status" value="1"/>
</dbReference>
<gene>
    <name evidence="6" type="ORF">LDX50_28640</name>
</gene>
<dbReference type="InterPro" id="IPR035965">
    <property type="entry name" value="PAS-like_dom_sf"/>
</dbReference>
<evidence type="ECO:0000259" key="5">
    <source>
        <dbReference type="PROSITE" id="PS50885"/>
    </source>
</evidence>
<evidence type="ECO:0000256" key="1">
    <source>
        <dbReference type="SAM" id="MobiDB-lite"/>
    </source>
</evidence>
<feature type="domain" description="PAS" evidence="3">
    <location>
        <begin position="518"/>
        <end position="591"/>
    </location>
</feature>